<keyword evidence="9 12" id="KW-0067">ATP-binding</keyword>
<evidence type="ECO:0000256" key="10">
    <source>
        <dbReference type="ARBA" id="ARBA00022917"/>
    </source>
</evidence>
<keyword evidence="11 12" id="KW-0030">Aminoacyl-tRNA synthetase</keyword>
<evidence type="ECO:0000259" key="14">
    <source>
        <dbReference type="Pfam" id="PF09190"/>
    </source>
</evidence>
<evidence type="ECO:0000256" key="9">
    <source>
        <dbReference type="ARBA" id="ARBA00022840"/>
    </source>
</evidence>
<feature type="domain" description="Cysteinyl-tRNA ligase anticodon binding" evidence="15">
    <location>
        <begin position="419"/>
        <end position="467"/>
    </location>
</feature>
<dbReference type="Gene3D" id="3.40.50.620">
    <property type="entry name" value="HUPs"/>
    <property type="match status" value="1"/>
</dbReference>
<evidence type="ECO:0000259" key="13">
    <source>
        <dbReference type="Pfam" id="PF01406"/>
    </source>
</evidence>
<feature type="domain" description="tRNA synthetases class I catalytic" evidence="13">
    <location>
        <begin position="14"/>
        <end position="328"/>
    </location>
</feature>
<dbReference type="SUPFAM" id="SSF52374">
    <property type="entry name" value="Nucleotidylyl transferase"/>
    <property type="match status" value="1"/>
</dbReference>
<evidence type="ECO:0000256" key="6">
    <source>
        <dbReference type="ARBA" id="ARBA00022723"/>
    </source>
</evidence>
<dbReference type="InterPro" id="IPR009080">
    <property type="entry name" value="tRNAsynth_Ia_anticodon-bd"/>
</dbReference>
<dbReference type="HAMAP" id="MF_00041">
    <property type="entry name" value="Cys_tRNA_synth"/>
    <property type="match status" value="1"/>
</dbReference>
<feature type="short sequence motif" description="'KMSKS' region" evidence="12">
    <location>
        <begin position="280"/>
        <end position="284"/>
    </location>
</feature>
<comment type="caution">
    <text evidence="16">The sequence shown here is derived from an EMBL/GenBank/DDBJ whole genome shotgun (WGS) entry which is preliminary data.</text>
</comment>
<name>A0A1F7V9E3_9BACT</name>
<keyword evidence="4 12" id="KW-0963">Cytoplasm</keyword>
<feature type="binding site" evidence="12">
    <location>
        <position position="27"/>
    </location>
    <ligand>
        <name>Zn(2+)</name>
        <dbReference type="ChEBI" id="CHEBI:29105"/>
    </ligand>
</feature>
<feature type="binding site" evidence="12">
    <location>
        <position position="223"/>
    </location>
    <ligand>
        <name>Zn(2+)</name>
        <dbReference type="ChEBI" id="CHEBI:29105"/>
    </ligand>
</feature>
<evidence type="ECO:0000259" key="15">
    <source>
        <dbReference type="Pfam" id="PF23493"/>
    </source>
</evidence>
<dbReference type="Pfam" id="PF01406">
    <property type="entry name" value="tRNA-synt_1e"/>
    <property type="match status" value="1"/>
</dbReference>
<keyword evidence="7 12" id="KW-0547">Nucleotide-binding</keyword>
<evidence type="ECO:0000256" key="4">
    <source>
        <dbReference type="ARBA" id="ARBA00022490"/>
    </source>
</evidence>
<evidence type="ECO:0000256" key="12">
    <source>
        <dbReference type="HAMAP-Rule" id="MF_00041"/>
    </source>
</evidence>
<feature type="short sequence motif" description="'HIGH' region" evidence="12">
    <location>
        <begin position="29"/>
        <end position="39"/>
    </location>
</feature>
<evidence type="ECO:0000256" key="1">
    <source>
        <dbReference type="ARBA" id="ARBA00004496"/>
    </source>
</evidence>
<evidence type="ECO:0000313" key="17">
    <source>
        <dbReference type="Proteomes" id="UP000176593"/>
    </source>
</evidence>
<dbReference type="PANTHER" id="PTHR10890">
    <property type="entry name" value="CYSTEINYL-TRNA SYNTHETASE"/>
    <property type="match status" value="1"/>
</dbReference>
<organism evidence="16 17">
    <name type="scientific">Candidatus Uhrbacteria bacterium RIFCSPLOWO2_02_FULL_48_18</name>
    <dbReference type="NCBI Taxonomy" id="1802408"/>
    <lineage>
        <taxon>Bacteria</taxon>
        <taxon>Candidatus Uhriibacteriota</taxon>
    </lineage>
</organism>
<dbReference type="Pfam" id="PF23493">
    <property type="entry name" value="CysS_C"/>
    <property type="match status" value="1"/>
</dbReference>
<feature type="binding site" evidence="12">
    <location>
        <position position="252"/>
    </location>
    <ligand>
        <name>Zn(2+)</name>
        <dbReference type="ChEBI" id="CHEBI:29105"/>
    </ligand>
</feature>
<evidence type="ECO:0000256" key="11">
    <source>
        <dbReference type="ARBA" id="ARBA00023146"/>
    </source>
</evidence>
<dbReference type="GO" id="GO:0006423">
    <property type="term" value="P:cysteinyl-tRNA aminoacylation"/>
    <property type="evidence" value="ECO:0007669"/>
    <property type="project" value="UniProtKB-UniRule"/>
</dbReference>
<dbReference type="EC" id="6.1.1.16" evidence="12"/>
<dbReference type="InterPro" id="IPR014729">
    <property type="entry name" value="Rossmann-like_a/b/a_fold"/>
</dbReference>
<dbReference type="InterPro" id="IPR032678">
    <property type="entry name" value="tRNA-synt_1_cat_dom"/>
</dbReference>
<dbReference type="InterPro" id="IPR015803">
    <property type="entry name" value="Cys-tRNA-ligase"/>
</dbReference>
<evidence type="ECO:0000256" key="7">
    <source>
        <dbReference type="ARBA" id="ARBA00022741"/>
    </source>
</evidence>
<dbReference type="CDD" id="cd00672">
    <property type="entry name" value="CysRS_core"/>
    <property type="match status" value="1"/>
</dbReference>
<keyword evidence="8 12" id="KW-0862">Zinc</keyword>
<evidence type="ECO:0000313" key="16">
    <source>
        <dbReference type="EMBL" id="OGL86718.1"/>
    </source>
</evidence>
<dbReference type="Gene3D" id="1.20.120.1910">
    <property type="entry name" value="Cysteine-tRNA ligase, C-terminal anti-codon recognition domain"/>
    <property type="match status" value="1"/>
</dbReference>
<proteinExistence type="inferred from homology"/>
<evidence type="ECO:0000256" key="2">
    <source>
        <dbReference type="ARBA" id="ARBA00005594"/>
    </source>
</evidence>
<dbReference type="Proteomes" id="UP000176593">
    <property type="component" value="Unassembled WGS sequence"/>
</dbReference>
<sequence length="469" mass="53205">MQLYNTLTRSKQEFNPIQNKRVGVYSCGPTVYWFAHIGNMRAFLFADLLCRALRMNGYAVEQIMNITDVGHLTDDADEGEDKMMVAMKREGKTAYDIAEFYAQAFFKDLEALNITPASRYPRATEHIAEQIEMIEALEKNGFTYQTSDGIYFDTSKLADYGRLSGQKLDEKQAGSRVDMGEKKNATDFALWKFSPTTGSGNTKRQMEWESPWGIGFPGWHIECSAMSKKYLGVPFDIHTGGIDHIAVHHENEIAQTEGAEGKLEANYWMHNEFITVDGGKMSKSLGNVYTIEQLVEKGFDPLAFRYLCLQAHYRSKLNFTWESLEAAQNALNRLRSTIREWDAPLAPSLFEGEGGGRGIALEARFSQAINDDLNTPEALSILWQLVDSDYPTSAKAESLLKFDQILGLHLDQFIGKSVEIPPEVQKLLDERAHARTEKNWSESDRLRTEIEERGFIVEDKPEGQNVREM</sequence>
<keyword evidence="6 12" id="KW-0479">Metal-binding</keyword>
<feature type="domain" description="Cysteinyl-tRNA synthetase class Ia DALR" evidence="14">
    <location>
        <begin position="364"/>
        <end position="386"/>
    </location>
</feature>
<reference evidence="16 17" key="1">
    <citation type="journal article" date="2016" name="Nat. Commun.">
        <title>Thousands of microbial genomes shed light on interconnected biogeochemical processes in an aquifer system.</title>
        <authorList>
            <person name="Anantharaman K."/>
            <person name="Brown C.T."/>
            <person name="Hug L.A."/>
            <person name="Sharon I."/>
            <person name="Castelle C.J."/>
            <person name="Probst A.J."/>
            <person name="Thomas B.C."/>
            <person name="Singh A."/>
            <person name="Wilkins M.J."/>
            <person name="Karaoz U."/>
            <person name="Brodie E.L."/>
            <person name="Williams K.H."/>
            <person name="Hubbard S.S."/>
            <person name="Banfield J.F."/>
        </authorList>
    </citation>
    <scope>NUCLEOTIDE SEQUENCE [LARGE SCALE GENOMIC DNA]</scope>
</reference>
<evidence type="ECO:0000256" key="5">
    <source>
        <dbReference type="ARBA" id="ARBA00022598"/>
    </source>
</evidence>
<feature type="binding site" evidence="12">
    <location>
        <position position="248"/>
    </location>
    <ligand>
        <name>Zn(2+)</name>
        <dbReference type="ChEBI" id="CHEBI:29105"/>
    </ligand>
</feature>
<dbReference type="GO" id="GO:0005829">
    <property type="term" value="C:cytosol"/>
    <property type="evidence" value="ECO:0007669"/>
    <property type="project" value="TreeGrafter"/>
</dbReference>
<keyword evidence="10 12" id="KW-0648">Protein biosynthesis</keyword>
<dbReference type="PRINTS" id="PR00983">
    <property type="entry name" value="TRNASYNTHCYS"/>
</dbReference>
<dbReference type="GO" id="GO:0005524">
    <property type="term" value="F:ATP binding"/>
    <property type="evidence" value="ECO:0007669"/>
    <property type="project" value="UniProtKB-UniRule"/>
</dbReference>
<evidence type="ECO:0000256" key="3">
    <source>
        <dbReference type="ARBA" id="ARBA00011245"/>
    </source>
</evidence>
<dbReference type="PANTHER" id="PTHR10890:SF3">
    <property type="entry name" value="CYSTEINE--TRNA LIGASE, CYTOPLASMIC"/>
    <property type="match status" value="1"/>
</dbReference>
<dbReference type="NCBIfam" id="TIGR00435">
    <property type="entry name" value="cysS"/>
    <property type="match status" value="1"/>
</dbReference>
<comment type="subunit">
    <text evidence="3 12">Monomer.</text>
</comment>
<keyword evidence="5 12" id="KW-0436">Ligase</keyword>
<dbReference type="InterPro" id="IPR024909">
    <property type="entry name" value="Cys-tRNA/MSH_ligase"/>
</dbReference>
<dbReference type="SUPFAM" id="SSF47323">
    <property type="entry name" value="Anticodon-binding domain of a subclass of class I aminoacyl-tRNA synthetases"/>
    <property type="match status" value="1"/>
</dbReference>
<dbReference type="GO" id="GO:0004817">
    <property type="term" value="F:cysteine-tRNA ligase activity"/>
    <property type="evidence" value="ECO:0007669"/>
    <property type="project" value="UniProtKB-UniRule"/>
</dbReference>
<dbReference type="Pfam" id="PF09190">
    <property type="entry name" value="DALR_2"/>
    <property type="match status" value="1"/>
</dbReference>
<accession>A0A1F7V9E3</accession>
<dbReference type="AlphaFoldDB" id="A0A1F7V9E3"/>
<evidence type="ECO:0000256" key="8">
    <source>
        <dbReference type="ARBA" id="ARBA00022833"/>
    </source>
</evidence>
<comment type="cofactor">
    <cofactor evidence="12">
        <name>Zn(2+)</name>
        <dbReference type="ChEBI" id="CHEBI:29105"/>
    </cofactor>
    <text evidence="12">Binds 1 zinc ion per subunit.</text>
</comment>
<feature type="binding site" evidence="12">
    <location>
        <position position="283"/>
    </location>
    <ligand>
        <name>ATP</name>
        <dbReference type="ChEBI" id="CHEBI:30616"/>
    </ligand>
</feature>
<dbReference type="InterPro" id="IPR056411">
    <property type="entry name" value="CysS_C"/>
</dbReference>
<comment type="catalytic activity">
    <reaction evidence="12">
        <text>tRNA(Cys) + L-cysteine + ATP = L-cysteinyl-tRNA(Cys) + AMP + diphosphate</text>
        <dbReference type="Rhea" id="RHEA:17773"/>
        <dbReference type="Rhea" id="RHEA-COMP:9661"/>
        <dbReference type="Rhea" id="RHEA-COMP:9679"/>
        <dbReference type="ChEBI" id="CHEBI:30616"/>
        <dbReference type="ChEBI" id="CHEBI:33019"/>
        <dbReference type="ChEBI" id="CHEBI:35235"/>
        <dbReference type="ChEBI" id="CHEBI:78442"/>
        <dbReference type="ChEBI" id="CHEBI:78517"/>
        <dbReference type="ChEBI" id="CHEBI:456215"/>
        <dbReference type="EC" id="6.1.1.16"/>
    </reaction>
</comment>
<dbReference type="EMBL" id="MGEQ01000007">
    <property type="protein sequence ID" value="OGL86718.1"/>
    <property type="molecule type" value="Genomic_DNA"/>
</dbReference>
<gene>
    <name evidence="12" type="primary">cysS</name>
    <name evidence="16" type="ORF">A3I41_05300</name>
</gene>
<protein>
    <recommendedName>
        <fullName evidence="12">Cysteine--tRNA ligase</fullName>
        <ecNumber evidence="12">6.1.1.16</ecNumber>
    </recommendedName>
    <alternativeName>
        <fullName evidence="12">Cysteinyl-tRNA synthetase</fullName>
        <shortName evidence="12">CysRS</shortName>
    </alternativeName>
</protein>
<comment type="subcellular location">
    <subcellularLocation>
        <location evidence="1 12">Cytoplasm</location>
    </subcellularLocation>
</comment>
<dbReference type="InterPro" id="IPR015273">
    <property type="entry name" value="Cys-tRNA-synt_Ia_DALR"/>
</dbReference>
<comment type="similarity">
    <text evidence="2 12">Belongs to the class-I aminoacyl-tRNA synthetase family.</text>
</comment>
<dbReference type="GO" id="GO:0008270">
    <property type="term" value="F:zinc ion binding"/>
    <property type="evidence" value="ECO:0007669"/>
    <property type="project" value="UniProtKB-UniRule"/>
</dbReference>